<dbReference type="CDD" id="cd12914">
    <property type="entry name" value="PDC1_DGC_like"/>
    <property type="match status" value="1"/>
</dbReference>
<dbReference type="InterPro" id="IPR017055">
    <property type="entry name" value="Sig_transdc_His_kinase_DctB"/>
</dbReference>
<keyword evidence="9" id="KW-0547">Nucleotide-binding</keyword>
<evidence type="ECO:0000259" key="18">
    <source>
        <dbReference type="PROSITE" id="PS50109"/>
    </source>
</evidence>
<evidence type="ECO:0000256" key="1">
    <source>
        <dbReference type="ARBA" id="ARBA00000085"/>
    </source>
</evidence>
<dbReference type="SUPFAM" id="SSF47384">
    <property type="entry name" value="Homodimeric domain of signal transducing histidine kinase"/>
    <property type="match status" value="1"/>
</dbReference>
<keyword evidence="7" id="KW-0808">Transferase</keyword>
<dbReference type="Pfam" id="PF02743">
    <property type="entry name" value="dCache_1"/>
    <property type="match status" value="1"/>
</dbReference>
<sequence>MLLPTLSPSTLTLSTLKSSANLFSTKAKKRLLLFVMLLCGLFVTLKLTLWFHQQQGQAAIQAQSRQQLSELIDFYDAALSRYANIPHVMSGNPLLAQTLLGDDELQVQRVNDYFAEMQQATEASDIYLLDAKGTAVAASNWQQGYSFIGQNYGFRPYYREAIKGKTGRYYAVGTASNKRGFYFSYPIYHQDKVLGVIVVKVDITDIEKQSTGIATAGQYEFIVTDPEQVVFLSSIAQWRLGSLVPLTQARQTALTASRRYANRPITELDLIPEYRPGTDERVSVYRLKLGQQWPRFMETQGAMSSAGWRVHILAPLAPLQQSLAPQLWLAASLYLLVALALLFGAERRRNLQRMQLAQSWLEQRVAERTRELQATNQQLKDTQDQLIQAAKLTAIGSLSASINHELNQPLAALRSYAQNTQTFLGRNLLDKAADNIRIMIELTDRLADIIGQFKSFTRKSQGTEGAVDLGQCIQQALTIVQPEIDKQGIMLTLESAAGRYQIWGDKVRLQQVLVNLMSNAIVAMQQSHPRHLAIRVWAGEKFHISIQDTGPGVRESQMEKIFEPYFTTNERQGLGLGLSISRRIMEAMKGQITVANAAEGGAIFQLILPIFSREEASQP</sequence>
<gene>
    <name evidence="19" type="ORF">HC757_10740</name>
</gene>
<evidence type="ECO:0000256" key="2">
    <source>
        <dbReference type="ARBA" id="ARBA00004429"/>
    </source>
</evidence>
<dbReference type="InterPro" id="IPR036097">
    <property type="entry name" value="HisK_dim/P_sf"/>
</dbReference>
<dbReference type="InterPro" id="IPR003661">
    <property type="entry name" value="HisK_dim/P_dom"/>
</dbReference>
<evidence type="ECO:0000256" key="10">
    <source>
        <dbReference type="ARBA" id="ARBA00022777"/>
    </source>
</evidence>
<dbReference type="SUPFAM" id="SSF55874">
    <property type="entry name" value="ATPase domain of HSP90 chaperone/DNA topoisomerase II/histidine kinase"/>
    <property type="match status" value="1"/>
</dbReference>
<dbReference type="Pfam" id="PF02518">
    <property type="entry name" value="HATPase_c"/>
    <property type="match status" value="1"/>
</dbReference>
<dbReference type="SMART" id="SM00387">
    <property type="entry name" value="HATPase_c"/>
    <property type="match status" value="1"/>
</dbReference>
<dbReference type="PANTHER" id="PTHR43065">
    <property type="entry name" value="SENSOR HISTIDINE KINASE"/>
    <property type="match status" value="1"/>
</dbReference>
<dbReference type="InterPro" id="IPR036890">
    <property type="entry name" value="HATPase_C_sf"/>
</dbReference>
<comment type="subcellular location">
    <subcellularLocation>
        <location evidence="2">Cell inner membrane</location>
        <topology evidence="2">Multi-pass membrane protein</topology>
    </subcellularLocation>
</comment>
<dbReference type="GO" id="GO:0000155">
    <property type="term" value="F:phosphorelay sensor kinase activity"/>
    <property type="evidence" value="ECO:0007669"/>
    <property type="project" value="InterPro"/>
</dbReference>
<feature type="transmembrane region" description="Helical" evidence="17">
    <location>
        <begin position="31"/>
        <end position="51"/>
    </location>
</feature>
<dbReference type="InterPro" id="IPR033479">
    <property type="entry name" value="dCache_1"/>
</dbReference>
<keyword evidence="5" id="KW-0997">Cell inner membrane</keyword>
<evidence type="ECO:0000256" key="15">
    <source>
        <dbReference type="ARBA" id="ARBA00073143"/>
    </source>
</evidence>
<keyword evidence="13" id="KW-0902">Two-component regulatory system</keyword>
<keyword evidence="12 17" id="KW-1133">Transmembrane helix</keyword>
<keyword evidence="20" id="KW-1185">Reference proteome</keyword>
<dbReference type="InterPro" id="IPR004358">
    <property type="entry name" value="Sig_transdc_His_kin-like_C"/>
</dbReference>
<keyword evidence="14 17" id="KW-0472">Membrane</keyword>
<dbReference type="Gene3D" id="1.10.287.130">
    <property type="match status" value="1"/>
</dbReference>
<evidence type="ECO:0000256" key="3">
    <source>
        <dbReference type="ARBA" id="ARBA00012438"/>
    </source>
</evidence>
<accession>A0A972JKZ1</accession>
<evidence type="ECO:0000256" key="8">
    <source>
        <dbReference type="ARBA" id="ARBA00022692"/>
    </source>
</evidence>
<keyword evidence="6" id="KW-0597">Phosphoprotein</keyword>
<dbReference type="Pfam" id="PF00512">
    <property type="entry name" value="HisKA"/>
    <property type="match status" value="1"/>
</dbReference>
<comment type="caution">
    <text evidence="19">The sequence shown here is derived from an EMBL/GenBank/DDBJ whole genome shotgun (WGS) entry which is preliminary data.</text>
</comment>
<evidence type="ECO:0000256" key="4">
    <source>
        <dbReference type="ARBA" id="ARBA00022475"/>
    </source>
</evidence>
<evidence type="ECO:0000256" key="13">
    <source>
        <dbReference type="ARBA" id="ARBA00023012"/>
    </source>
</evidence>
<dbReference type="PRINTS" id="PR00344">
    <property type="entry name" value="BCTRLSENSOR"/>
</dbReference>
<evidence type="ECO:0000313" key="19">
    <source>
        <dbReference type="EMBL" id="NMH65649.1"/>
    </source>
</evidence>
<evidence type="ECO:0000313" key="20">
    <source>
        <dbReference type="Proteomes" id="UP000737113"/>
    </source>
</evidence>
<proteinExistence type="predicted"/>
<keyword evidence="4" id="KW-1003">Cell membrane</keyword>
<dbReference type="PANTHER" id="PTHR43065:SF46">
    <property type="entry name" value="C4-DICARBOXYLATE TRANSPORT SENSOR PROTEIN DCTB"/>
    <property type="match status" value="1"/>
</dbReference>
<keyword evidence="11" id="KW-0067">ATP-binding</keyword>
<dbReference type="EMBL" id="JAAXYH010000006">
    <property type="protein sequence ID" value="NMH65649.1"/>
    <property type="molecule type" value="Genomic_DNA"/>
</dbReference>
<name>A0A972JKZ1_9GAMM</name>
<dbReference type="Gene3D" id="3.30.450.20">
    <property type="entry name" value="PAS domain"/>
    <property type="match status" value="2"/>
</dbReference>
<evidence type="ECO:0000256" key="16">
    <source>
        <dbReference type="SAM" id="Coils"/>
    </source>
</evidence>
<feature type="transmembrane region" description="Helical" evidence="17">
    <location>
        <begin position="327"/>
        <end position="345"/>
    </location>
</feature>
<keyword evidence="8 17" id="KW-0812">Transmembrane</keyword>
<dbReference type="InterPro" id="IPR005467">
    <property type="entry name" value="His_kinase_dom"/>
</dbReference>
<dbReference type="SUPFAM" id="SSF103190">
    <property type="entry name" value="Sensory domain-like"/>
    <property type="match status" value="1"/>
</dbReference>
<dbReference type="PIRSF" id="PIRSF036431">
    <property type="entry name" value="STHK_DctB"/>
    <property type="match status" value="1"/>
</dbReference>
<dbReference type="Gene3D" id="3.30.565.10">
    <property type="entry name" value="Histidine kinase-like ATPase, C-terminal domain"/>
    <property type="match status" value="1"/>
</dbReference>
<evidence type="ECO:0000256" key="7">
    <source>
        <dbReference type="ARBA" id="ARBA00022679"/>
    </source>
</evidence>
<dbReference type="InterPro" id="IPR003594">
    <property type="entry name" value="HATPase_dom"/>
</dbReference>
<evidence type="ECO:0000256" key="11">
    <source>
        <dbReference type="ARBA" id="ARBA00022840"/>
    </source>
</evidence>
<feature type="domain" description="Histidine kinase" evidence="18">
    <location>
        <begin position="401"/>
        <end position="612"/>
    </location>
</feature>
<keyword evidence="10 19" id="KW-0418">Kinase</keyword>
<dbReference type="GO" id="GO:0005886">
    <property type="term" value="C:plasma membrane"/>
    <property type="evidence" value="ECO:0007669"/>
    <property type="project" value="UniProtKB-SubCell"/>
</dbReference>
<dbReference type="SMART" id="SM00388">
    <property type="entry name" value="HisKA"/>
    <property type="match status" value="1"/>
</dbReference>
<evidence type="ECO:0000256" key="14">
    <source>
        <dbReference type="ARBA" id="ARBA00023136"/>
    </source>
</evidence>
<feature type="coiled-coil region" evidence="16">
    <location>
        <begin position="365"/>
        <end position="392"/>
    </location>
</feature>
<organism evidence="19 20">
    <name type="scientific">Shewanella salipaludis</name>
    <dbReference type="NCBI Taxonomy" id="2723052"/>
    <lineage>
        <taxon>Bacteria</taxon>
        <taxon>Pseudomonadati</taxon>
        <taxon>Pseudomonadota</taxon>
        <taxon>Gammaproteobacteria</taxon>
        <taxon>Alteromonadales</taxon>
        <taxon>Shewanellaceae</taxon>
        <taxon>Shewanella</taxon>
    </lineage>
</organism>
<keyword evidence="16" id="KW-0175">Coiled coil</keyword>
<dbReference type="InterPro" id="IPR029151">
    <property type="entry name" value="Sensor-like_sf"/>
</dbReference>
<comment type="catalytic activity">
    <reaction evidence="1">
        <text>ATP + protein L-histidine = ADP + protein N-phospho-L-histidine.</text>
        <dbReference type="EC" id="2.7.13.3"/>
    </reaction>
</comment>
<dbReference type="FunFam" id="1.10.287.130:FF:000049">
    <property type="entry name" value="C4-dicarboxylate transport sensor protein DctB"/>
    <property type="match status" value="1"/>
</dbReference>
<dbReference type="EC" id="2.7.13.3" evidence="3"/>
<dbReference type="PROSITE" id="PS50109">
    <property type="entry name" value="HIS_KIN"/>
    <property type="match status" value="1"/>
</dbReference>
<dbReference type="Proteomes" id="UP000737113">
    <property type="component" value="Unassembled WGS sequence"/>
</dbReference>
<dbReference type="GO" id="GO:0005524">
    <property type="term" value="F:ATP binding"/>
    <property type="evidence" value="ECO:0007669"/>
    <property type="project" value="UniProtKB-KW"/>
</dbReference>
<evidence type="ECO:0000256" key="9">
    <source>
        <dbReference type="ARBA" id="ARBA00022741"/>
    </source>
</evidence>
<evidence type="ECO:0000256" key="6">
    <source>
        <dbReference type="ARBA" id="ARBA00022553"/>
    </source>
</evidence>
<dbReference type="CDD" id="cd00082">
    <property type="entry name" value="HisKA"/>
    <property type="match status" value="1"/>
</dbReference>
<evidence type="ECO:0000256" key="5">
    <source>
        <dbReference type="ARBA" id="ARBA00022519"/>
    </source>
</evidence>
<dbReference type="FunFam" id="3.30.450.20:FF:000127">
    <property type="entry name" value="C4-dicarboxylate transport sensor protein"/>
    <property type="match status" value="1"/>
</dbReference>
<evidence type="ECO:0000256" key="12">
    <source>
        <dbReference type="ARBA" id="ARBA00022989"/>
    </source>
</evidence>
<evidence type="ECO:0000256" key="17">
    <source>
        <dbReference type="SAM" id="Phobius"/>
    </source>
</evidence>
<reference evidence="19" key="1">
    <citation type="submission" date="2020-04" db="EMBL/GenBank/DDBJ databases">
        <title>Description of Shewanella salipaludis sp. nov., isolated from a salt marsh.</title>
        <authorList>
            <person name="Park S."/>
            <person name="Yoon J.-H."/>
        </authorList>
    </citation>
    <scope>NUCLEOTIDE SEQUENCE</scope>
    <source>
        <strain evidence="19">SHSM-M6</strain>
    </source>
</reference>
<dbReference type="AlphaFoldDB" id="A0A972JKZ1"/>
<protein>
    <recommendedName>
        <fullName evidence="15">C4-dicarboxylate transport sensor protein DctB</fullName>
        <ecNumber evidence="3">2.7.13.3</ecNumber>
    </recommendedName>
</protein>